<dbReference type="PANTHER" id="PTHR31105:SF42">
    <property type="entry name" value="OS02G0258300 PROTEIN"/>
    <property type="match status" value="1"/>
</dbReference>
<name>A0A8X8WGV4_SALSN</name>
<feature type="compositionally biased region" description="Basic and acidic residues" evidence="1">
    <location>
        <begin position="720"/>
        <end position="733"/>
    </location>
</feature>
<comment type="caution">
    <text evidence="4">The sequence shown here is derived from an EMBL/GenBank/DDBJ whole genome shotgun (WGS) entry which is preliminary data.</text>
</comment>
<dbReference type="EMBL" id="PNBA02000017">
    <property type="protein sequence ID" value="KAG6395025.1"/>
    <property type="molecule type" value="Genomic_DNA"/>
</dbReference>
<feature type="region of interest" description="Disordered" evidence="1">
    <location>
        <begin position="21"/>
        <end position="58"/>
    </location>
</feature>
<feature type="region of interest" description="Disordered" evidence="1">
    <location>
        <begin position="720"/>
        <end position="758"/>
    </location>
</feature>
<feature type="compositionally biased region" description="Polar residues" evidence="1">
    <location>
        <begin position="26"/>
        <end position="47"/>
    </location>
</feature>
<evidence type="ECO:0000313" key="5">
    <source>
        <dbReference type="Proteomes" id="UP000298416"/>
    </source>
</evidence>
<accession>A0A8X8WGV4</accession>
<organism evidence="4">
    <name type="scientific">Salvia splendens</name>
    <name type="common">Scarlet sage</name>
    <dbReference type="NCBI Taxonomy" id="180675"/>
    <lineage>
        <taxon>Eukaryota</taxon>
        <taxon>Viridiplantae</taxon>
        <taxon>Streptophyta</taxon>
        <taxon>Embryophyta</taxon>
        <taxon>Tracheophyta</taxon>
        <taxon>Spermatophyta</taxon>
        <taxon>Magnoliopsida</taxon>
        <taxon>eudicotyledons</taxon>
        <taxon>Gunneridae</taxon>
        <taxon>Pentapetalae</taxon>
        <taxon>asterids</taxon>
        <taxon>lamiids</taxon>
        <taxon>Lamiales</taxon>
        <taxon>Lamiaceae</taxon>
        <taxon>Nepetoideae</taxon>
        <taxon>Mentheae</taxon>
        <taxon>Salviinae</taxon>
        <taxon>Salvia</taxon>
        <taxon>Salvia subgen. Calosphace</taxon>
        <taxon>core Calosphace</taxon>
    </lineage>
</organism>
<feature type="region of interest" description="Disordered" evidence="1">
    <location>
        <begin position="835"/>
        <end position="1035"/>
    </location>
</feature>
<dbReference type="AlphaFoldDB" id="A0A8X8WGV4"/>
<dbReference type="PANTHER" id="PTHR31105">
    <property type="entry name" value="EXTRA-LARGE G-PROTEIN-LIKE"/>
    <property type="match status" value="1"/>
</dbReference>
<feature type="domain" description="Enhanced disease resistance 4-like N-terminal" evidence="3">
    <location>
        <begin position="302"/>
        <end position="334"/>
    </location>
</feature>
<sequence length="1202" mass="135158">MYQQRQFSELQFSNNGLPYDVPSFNAADQFQPTPYHQNPQLGNRHTQPPQPRPPSCWDPPWYHVQQEYRSYVQESPTVWPSTCWDLPRQHTPQHHHQDLIQPPYGYETASTCDLDPYQRQRSPPDWSSPPQCSPYSWKQLAGPFTKDVTHIEHPLASIAKLESFLDDTDRHMGELHTQPRPPLAPPNGQLSGSHMGPFLQLQIEQDLQESNDLYLHIIWRSSSKFGDIYYEVHFVKTVELDIFVKLLDEKIKRLSPFATRLSTGAPPFVDVLLELSRNERCGFVLVCKKFVEREREMSETAKVRLVRCPKCENLLPEVTDFSVYQCGGCGAVLRCSNSLSLSCFVCKNKGVDLDTFSEKSTEEMVGSKVEKLSDRYEKMVNVSERRVMEMMSDGSESDVRSNVSSSSRAERRRARERAEIGRNGLGKEENWDVDGDVMRDRRFSEIQQVEMARDFEDPVLFRDNEAGLRRPGRVGERSDEMEGVWRAQRVDPGAGRRAKDGSFDHLSASSYDFDDPSRSRGNGVVDGLSNAEFVEDDRAELLRQLDELKYKLSLSGNLNDKGKEKAPLDRRMLSQDPYASENEAMMMQSSLKRPPFQNQYTEPPHLMRRQEMGENGFYPPRYGPSHVQGYGNPSRPHLRPSEAQGGFQMPPAHGYVSGPYVDDGVAYMDNMEPYPAEFSRHHPSCSCYHCRAKGPVSNPMMQAAYSGKYSNMLDDRGSFGARDHYNPRVHDQPPLRPRATQSHARWPSDVNSEVDGFTRRRPARAHLVGGGKHCSHLAGGAPLLTCNSCFEVLMLPKKAVSKNSSRKKLRCGACSSLIAFVVSGKKMVVSLDMEAKNGPPKADNARSVPSRPTTTNKRDVPSRRGDTNPSQTRTAFSSEDYDSSGYDFHSMDREVSRPGRDSKPIETRLRHSTSTYASDAEEEAQDFASAADIPREDKGPQPPTCSTLQDYFEQPYLDSNEFSDSHSNKHRVVKDSGEGNRSGRSERGLIDRSLPSKTGAKQILRKESTATEIDISSNEFSNTGSTFESSGASRGGRGAGSFFAGIMGSFKDPHRPEESASVTVNGHLIPDRLIKKAEKIAGPIQPGHYWYDYRAGFWGAIGGSCLGIIPPFIEEFNYPMPEHCADGNTQIYVNGRELNHKDLNLLVGRGLPREIDRSYIVEISGRVLDEDTGEELESLGKLAPTMERVKRGFGMKIPQAVA</sequence>
<reference evidence="4" key="1">
    <citation type="submission" date="2018-01" db="EMBL/GenBank/DDBJ databases">
        <authorList>
            <person name="Mao J.F."/>
        </authorList>
    </citation>
    <scope>NUCLEOTIDE SEQUENCE</scope>
    <source>
        <strain evidence="4">Huo1</strain>
        <tissue evidence="4">Leaf</tissue>
    </source>
</reference>
<feature type="domain" description="Probable zinc-ribbon" evidence="2">
    <location>
        <begin position="778"/>
        <end position="821"/>
    </location>
</feature>
<dbReference type="GO" id="GO:1900150">
    <property type="term" value="P:regulation of defense response to fungus"/>
    <property type="evidence" value="ECO:0007669"/>
    <property type="project" value="InterPro"/>
</dbReference>
<dbReference type="Pfam" id="PF11331">
    <property type="entry name" value="Zn_ribbon_12"/>
    <property type="match status" value="1"/>
</dbReference>
<feature type="region of interest" description="Disordered" evidence="1">
    <location>
        <begin position="492"/>
        <end position="521"/>
    </location>
</feature>
<gene>
    <name evidence="4" type="ORF">SASPL_145616</name>
</gene>
<evidence type="ECO:0000259" key="3">
    <source>
        <dbReference type="Pfam" id="PF22910"/>
    </source>
</evidence>
<feature type="compositionally biased region" description="Basic and acidic residues" evidence="1">
    <location>
        <begin position="963"/>
        <end position="990"/>
    </location>
</feature>
<evidence type="ECO:0000313" key="4">
    <source>
        <dbReference type="EMBL" id="KAG6395025.1"/>
    </source>
</evidence>
<protein>
    <recommendedName>
        <fullName evidence="6">Zinc-ribbon domain-containing protein</fullName>
    </recommendedName>
</protein>
<evidence type="ECO:0000256" key="1">
    <source>
        <dbReference type="SAM" id="MobiDB-lite"/>
    </source>
</evidence>
<evidence type="ECO:0000259" key="2">
    <source>
        <dbReference type="Pfam" id="PF11331"/>
    </source>
</evidence>
<proteinExistence type="predicted"/>
<dbReference type="InterPro" id="IPR021480">
    <property type="entry name" value="Zinc_ribbon_12"/>
</dbReference>
<dbReference type="InterPro" id="IPR040244">
    <property type="entry name" value="EDR4-like"/>
</dbReference>
<feature type="compositionally biased region" description="Pro residues" evidence="1">
    <location>
        <begin position="48"/>
        <end position="57"/>
    </location>
</feature>
<feature type="compositionally biased region" description="Basic and acidic residues" evidence="1">
    <location>
        <begin position="856"/>
        <end position="866"/>
    </location>
</feature>
<feature type="compositionally biased region" description="Polar residues" evidence="1">
    <location>
        <begin position="1010"/>
        <end position="1028"/>
    </location>
</feature>
<dbReference type="Pfam" id="PF22910">
    <property type="entry name" value="EDR4-like_1st"/>
    <property type="match status" value="1"/>
</dbReference>
<reference evidence="4" key="2">
    <citation type="submission" date="2020-08" db="EMBL/GenBank/DDBJ databases">
        <title>Plant Genome Project.</title>
        <authorList>
            <person name="Zhang R.-G."/>
        </authorList>
    </citation>
    <scope>NUCLEOTIDE SEQUENCE</scope>
    <source>
        <strain evidence="4">Huo1</strain>
        <tissue evidence="4">Leaf</tissue>
    </source>
</reference>
<dbReference type="InterPro" id="IPR055126">
    <property type="entry name" value="EDR4-like_N"/>
</dbReference>
<feature type="compositionally biased region" description="Polar residues" evidence="1">
    <location>
        <begin position="867"/>
        <end position="877"/>
    </location>
</feature>
<feature type="region of interest" description="Disordered" evidence="1">
    <location>
        <begin position="390"/>
        <end position="416"/>
    </location>
</feature>
<feature type="region of interest" description="Disordered" evidence="1">
    <location>
        <begin position="612"/>
        <end position="650"/>
    </location>
</feature>
<evidence type="ECO:0008006" key="6">
    <source>
        <dbReference type="Google" id="ProtNLM"/>
    </source>
</evidence>
<keyword evidence="5" id="KW-1185">Reference proteome</keyword>
<feature type="compositionally biased region" description="Basic and acidic residues" evidence="1">
    <location>
        <begin position="889"/>
        <end position="909"/>
    </location>
</feature>
<dbReference type="Proteomes" id="UP000298416">
    <property type="component" value="Unassembled WGS sequence"/>
</dbReference>